<evidence type="ECO:0000256" key="10">
    <source>
        <dbReference type="ARBA" id="ARBA00023288"/>
    </source>
</evidence>
<dbReference type="InterPro" id="IPR008271">
    <property type="entry name" value="Ser/Thr_kinase_AS"/>
</dbReference>
<evidence type="ECO:0000256" key="8">
    <source>
        <dbReference type="ARBA" id="ARBA00022840"/>
    </source>
</evidence>
<dbReference type="InterPro" id="IPR011009">
    <property type="entry name" value="Kinase-like_dom_sf"/>
</dbReference>
<reference evidence="15" key="1">
    <citation type="submission" date="2023-10" db="EMBL/GenBank/DDBJ databases">
        <title>Chromosome-level genome of the transformable northern wattle, Acacia crassicarpa.</title>
        <authorList>
            <person name="Massaro I."/>
            <person name="Sinha N.R."/>
            <person name="Poethig S."/>
            <person name="Leichty A.R."/>
        </authorList>
    </citation>
    <scope>NUCLEOTIDE SEQUENCE</scope>
    <source>
        <strain evidence="15">Acra3RX</strain>
        <tissue evidence="15">Leaf</tissue>
    </source>
</reference>
<evidence type="ECO:0000256" key="13">
    <source>
        <dbReference type="SAM" id="MobiDB-lite"/>
    </source>
</evidence>
<dbReference type="InterPro" id="IPR000719">
    <property type="entry name" value="Prot_kinase_dom"/>
</dbReference>
<comment type="similarity">
    <text evidence="2">Belongs to the protein kinase superfamily. Ser/Thr protein kinase family.</text>
</comment>
<accession>A0AAE1MBG2</accession>
<organism evidence="15 16">
    <name type="scientific">Acacia crassicarpa</name>
    <name type="common">northern wattle</name>
    <dbReference type="NCBI Taxonomy" id="499986"/>
    <lineage>
        <taxon>Eukaryota</taxon>
        <taxon>Viridiplantae</taxon>
        <taxon>Streptophyta</taxon>
        <taxon>Embryophyta</taxon>
        <taxon>Tracheophyta</taxon>
        <taxon>Spermatophyta</taxon>
        <taxon>Magnoliopsida</taxon>
        <taxon>eudicotyledons</taxon>
        <taxon>Gunneridae</taxon>
        <taxon>Pentapetalae</taxon>
        <taxon>rosids</taxon>
        <taxon>fabids</taxon>
        <taxon>Fabales</taxon>
        <taxon>Fabaceae</taxon>
        <taxon>Caesalpinioideae</taxon>
        <taxon>mimosoid clade</taxon>
        <taxon>Acacieae</taxon>
        <taxon>Acacia</taxon>
    </lineage>
</organism>
<dbReference type="InterPro" id="IPR017441">
    <property type="entry name" value="Protein_kinase_ATP_BS"/>
</dbReference>
<name>A0AAE1MBG2_9FABA</name>
<evidence type="ECO:0000256" key="1">
    <source>
        <dbReference type="ARBA" id="ARBA00004193"/>
    </source>
</evidence>
<dbReference type="SUPFAM" id="SSF56112">
    <property type="entry name" value="Protein kinase-like (PK-like)"/>
    <property type="match status" value="1"/>
</dbReference>
<evidence type="ECO:0000256" key="5">
    <source>
        <dbReference type="ARBA" id="ARBA00022679"/>
    </source>
</evidence>
<dbReference type="PROSITE" id="PS50011">
    <property type="entry name" value="PROTEIN_KINASE_DOM"/>
    <property type="match status" value="1"/>
</dbReference>
<evidence type="ECO:0000256" key="2">
    <source>
        <dbReference type="ARBA" id="ARBA00008684"/>
    </source>
</evidence>
<feature type="domain" description="Protein kinase" evidence="14">
    <location>
        <begin position="80"/>
        <end position="359"/>
    </location>
</feature>
<keyword evidence="5" id="KW-0808">Transferase</keyword>
<evidence type="ECO:0000256" key="6">
    <source>
        <dbReference type="ARBA" id="ARBA00022741"/>
    </source>
</evidence>
<proteinExistence type="inferred from homology"/>
<dbReference type="CDD" id="cd14066">
    <property type="entry name" value="STKc_IRAK"/>
    <property type="match status" value="1"/>
</dbReference>
<keyword evidence="8 11" id="KW-0067">ATP-binding</keyword>
<feature type="binding site" evidence="11">
    <location>
        <position position="109"/>
    </location>
    <ligand>
        <name>ATP</name>
        <dbReference type="ChEBI" id="CHEBI:30616"/>
    </ligand>
</feature>
<sequence>MDCFPCCNKHELEMVPLRRNPIDYAHSRKSTFRSFLAALSSKTGRSRQRHIKAEIRKYGTAKNNMLIFTVQELASATDNFNPDRLIGEGGFGSVYKGYLQSIDQAVAVKRLDRNRLQGSREFFSEVITLSLVKHPNLVKLIGYCVEGDQKMLVYELMVNGSLESHLLDLEDKEGLDWETRMKIAEGAARGLEYLHEEADPPIIYRDLKASNILLDENFNAKLSDFGLAKMGPTEEGKDHVSTRVMGTFGYCSPEYALTGRVTTKSDVYSFGVVLMEIITGRRVYDTSREEEEQNLIDWVQPLLEDREKFTLMADPLLKDKFPVKGLFKALAVAAMCLEEEADTRPLMSDVVTALQHIMIPVKNNNGELNKGESVKIAGHVESFRIGSSRVDNNNNLQHQETRIASSSVGHHQHQRVGNSSVDHQQLYQHHG</sequence>
<feature type="region of interest" description="Disordered" evidence="13">
    <location>
        <begin position="403"/>
        <end position="431"/>
    </location>
</feature>
<keyword evidence="10" id="KW-0449">Lipoprotein</keyword>
<dbReference type="FunFam" id="3.30.200.20:FF:000162">
    <property type="entry name" value="Adenine nucleotide alpha hydrolase-like domain kinase"/>
    <property type="match status" value="1"/>
</dbReference>
<evidence type="ECO:0000256" key="12">
    <source>
        <dbReference type="RuleBase" id="RU000304"/>
    </source>
</evidence>
<evidence type="ECO:0000256" key="3">
    <source>
        <dbReference type="ARBA" id="ARBA00022475"/>
    </source>
</evidence>
<dbReference type="FunFam" id="1.10.510.10:FF:000032">
    <property type="entry name" value="Serine/threonine-protein kinase PBS1"/>
    <property type="match status" value="1"/>
</dbReference>
<keyword evidence="6 11" id="KW-0547">Nucleotide-binding</keyword>
<comment type="caution">
    <text evidence="15">The sequence shown here is derived from an EMBL/GenBank/DDBJ whole genome shotgun (WGS) entry which is preliminary data.</text>
</comment>
<keyword evidence="3" id="KW-1003">Cell membrane</keyword>
<keyword evidence="16" id="KW-1185">Reference proteome</keyword>
<evidence type="ECO:0000259" key="14">
    <source>
        <dbReference type="PROSITE" id="PS50011"/>
    </source>
</evidence>
<dbReference type="Gene3D" id="3.30.200.20">
    <property type="entry name" value="Phosphorylase Kinase, domain 1"/>
    <property type="match status" value="1"/>
</dbReference>
<evidence type="ECO:0000256" key="9">
    <source>
        <dbReference type="ARBA" id="ARBA00023136"/>
    </source>
</evidence>
<evidence type="ECO:0000313" key="16">
    <source>
        <dbReference type="Proteomes" id="UP001293593"/>
    </source>
</evidence>
<dbReference type="PANTHER" id="PTHR47985:SF90">
    <property type="entry name" value="RECEPTOR SERINE_THREONINE KINASE"/>
    <property type="match status" value="1"/>
</dbReference>
<dbReference type="InterPro" id="IPR001245">
    <property type="entry name" value="Ser-Thr/Tyr_kinase_cat_dom"/>
</dbReference>
<protein>
    <recommendedName>
        <fullName evidence="14">Protein kinase domain-containing protein</fullName>
    </recommendedName>
</protein>
<dbReference type="AlphaFoldDB" id="A0AAE1MBG2"/>
<keyword evidence="7" id="KW-0418">Kinase</keyword>
<dbReference type="PROSITE" id="PS00108">
    <property type="entry name" value="PROTEIN_KINASE_ST"/>
    <property type="match status" value="1"/>
</dbReference>
<evidence type="ECO:0000256" key="11">
    <source>
        <dbReference type="PROSITE-ProRule" id="PRU10141"/>
    </source>
</evidence>
<evidence type="ECO:0000313" key="15">
    <source>
        <dbReference type="EMBL" id="KAK4258984.1"/>
    </source>
</evidence>
<dbReference type="PANTHER" id="PTHR47985">
    <property type="entry name" value="OS07G0668900 PROTEIN"/>
    <property type="match status" value="1"/>
</dbReference>
<evidence type="ECO:0000256" key="4">
    <source>
        <dbReference type="ARBA" id="ARBA00022527"/>
    </source>
</evidence>
<dbReference type="Gene3D" id="1.10.510.10">
    <property type="entry name" value="Transferase(Phosphotransferase) domain 1"/>
    <property type="match status" value="1"/>
</dbReference>
<comment type="subcellular location">
    <subcellularLocation>
        <location evidence="1">Cell membrane</location>
        <topology evidence="1">Lipid-anchor</topology>
    </subcellularLocation>
</comment>
<dbReference type="PROSITE" id="PS00107">
    <property type="entry name" value="PROTEIN_KINASE_ATP"/>
    <property type="match status" value="1"/>
</dbReference>
<dbReference type="GO" id="GO:0005886">
    <property type="term" value="C:plasma membrane"/>
    <property type="evidence" value="ECO:0007669"/>
    <property type="project" value="UniProtKB-SubCell"/>
</dbReference>
<gene>
    <name evidence="15" type="ORF">QN277_005368</name>
</gene>
<dbReference type="GO" id="GO:0005524">
    <property type="term" value="F:ATP binding"/>
    <property type="evidence" value="ECO:0007669"/>
    <property type="project" value="UniProtKB-UniRule"/>
</dbReference>
<dbReference type="Pfam" id="PF07714">
    <property type="entry name" value="PK_Tyr_Ser-Thr"/>
    <property type="match status" value="1"/>
</dbReference>
<keyword evidence="9" id="KW-0472">Membrane</keyword>
<keyword evidence="4 12" id="KW-0723">Serine/threonine-protein kinase</keyword>
<dbReference type="Proteomes" id="UP001293593">
    <property type="component" value="Unassembled WGS sequence"/>
</dbReference>
<dbReference type="SMART" id="SM00220">
    <property type="entry name" value="S_TKc"/>
    <property type="match status" value="1"/>
</dbReference>
<dbReference type="GO" id="GO:0004674">
    <property type="term" value="F:protein serine/threonine kinase activity"/>
    <property type="evidence" value="ECO:0007669"/>
    <property type="project" value="UniProtKB-KW"/>
</dbReference>
<dbReference type="EMBL" id="JAWXYG010000011">
    <property type="protein sequence ID" value="KAK4258984.1"/>
    <property type="molecule type" value="Genomic_DNA"/>
</dbReference>
<evidence type="ECO:0000256" key="7">
    <source>
        <dbReference type="ARBA" id="ARBA00022777"/>
    </source>
</evidence>